<keyword evidence="3" id="KW-1185">Reference proteome</keyword>
<feature type="region of interest" description="Disordered" evidence="1">
    <location>
        <begin position="44"/>
        <end position="67"/>
    </location>
</feature>
<gene>
    <name evidence="2" type="ORF">V1286_007434</name>
</gene>
<protein>
    <submittedName>
        <fullName evidence="2">Uncharacterized protein</fullName>
    </submittedName>
</protein>
<evidence type="ECO:0000313" key="3">
    <source>
        <dbReference type="Proteomes" id="UP001364224"/>
    </source>
</evidence>
<evidence type="ECO:0000313" key="2">
    <source>
        <dbReference type="EMBL" id="MEH2559905.1"/>
    </source>
</evidence>
<sequence>MPAIFDLLYREYCRARLAEMRTQLLISPARHEVQEAICDAKDAVSATADRSTEELPSRQSGPPVRGR</sequence>
<organism evidence="2 3">
    <name type="scientific">Bradyrhizobium algeriense</name>
    <dbReference type="NCBI Taxonomy" id="634784"/>
    <lineage>
        <taxon>Bacteria</taxon>
        <taxon>Pseudomonadati</taxon>
        <taxon>Pseudomonadota</taxon>
        <taxon>Alphaproteobacteria</taxon>
        <taxon>Hyphomicrobiales</taxon>
        <taxon>Nitrobacteraceae</taxon>
        <taxon>Bradyrhizobium</taxon>
    </lineage>
</organism>
<dbReference type="Proteomes" id="UP001364224">
    <property type="component" value="Unassembled WGS sequence"/>
</dbReference>
<dbReference type="EMBL" id="JAZHRV010000001">
    <property type="protein sequence ID" value="MEH2559905.1"/>
    <property type="molecule type" value="Genomic_DNA"/>
</dbReference>
<reference evidence="2 3" key="1">
    <citation type="submission" date="2024-02" db="EMBL/GenBank/DDBJ databases">
        <title>Adaptive strategies in a cosmopolitan and abundant soil bacterium.</title>
        <authorList>
            <person name="Carini P."/>
        </authorList>
    </citation>
    <scope>NUCLEOTIDE SEQUENCE [LARGE SCALE GENOMIC DNA]</scope>
    <source>
        <strain evidence="2 3">AZCC 1608</strain>
    </source>
</reference>
<accession>A0ABU8BMX1</accession>
<evidence type="ECO:0000256" key="1">
    <source>
        <dbReference type="SAM" id="MobiDB-lite"/>
    </source>
</evidence>
<comment type="caution">
    <text evidence="2">The sequence shown here is derived from an EMBL/GenBank/DDBJ whole genome shotgun (WGS) entry which is preliminary data.</text>
</comment>
<name>A0ABU8BMX1_9BRAD</name>
<proteinExistence type="predicted"/>